<gene>
    <name evidence="1" type="ORF">AZ78_4902</name>
</gene>
<dbReference type="EMBL" id="JAJA02000002">
    <property type="protein sequence ID" value="KWS02235.1"/>
    <property type="molecule type" value="Genomic_DNA"/>
</dbReference>
<name>A0A125U001_9GAMM</name>
<dbReference type="AlphaFoldDB" id="A0A125U001"/>
<proteinExistence type="predicted"/>
<sequence>MPALEKTKACLKILGDDLIPDEVSRLLGAEPTGARTRGEILIGKASGHRRVARTGVWSLRAQDRFPGDLDAQIHDIFARLSGDPAVWAQLQSRFELNLFCGLFMDARNNGETISPANLRLLGERGVELQLDIYTPDPDEVTNYLE</sequence>
<reference evidence="1 2" key="1">
    <citation type="journal article" date="2014" name="Genome Announc.">
        <title>Draft Genome Sequence of Lysobacter capsici AZ78, a Bacterium Antagonistic to Plant-Pathogenic Oomycetes.</title>
        <authorList>
            <person name="Puopolo G."/>
            <person name="Sonego P."/>
            <person name="Engelen K."/>
            <person name="Pertot I."/>
        </authorList>
    </citation>
    <scope>NUCLEOTIDE SEQUENCE [LARGE SCALE GENOMIC DNA]</scope>
    <source>
        <strain evidence="1 2">AZ78</strain>
    </source>
</reference>
<evidence type="ECO:0000313" key="2">
    <source>
        <dbReference type="Proteomes" id="UP000023435"/>
    </source>
</evidence>
<keyword evidence="2" id="KW-1185">Reference proteome</keyword>
<dbReference type="RefSeq" id="WP_036112355.1">
    <property type="nucleotide sequence ID" value="NZ_JAJA02000002.1"/>
</dbReference>
<dbReference type="Proteomes" id="UP000023435">
    <property type="component" value="Unassembled WGS sequence"/>
</dbReference>
<comment type="caution">
    <text evidence="1">The sequence shown here is derived from an EMBL/GenBank/DDBJ whole genome shotgun (WGS) entry which is preliminary data.</text>
</comment>
<dbReference type="OrthoDB" id="6025978at2"/>
<protein>
    <submittedName>
        <fullName evidence="1">Ypar33</fullName>
    </submittedName>
</protein>
<dbReference type="Pfam" id="PF14106">
    <property type="entry name" value="DUF4279"/>
    <property type="match status" value="1"/>
</dbReference>
<evidence type="ECO:0000313" key="1">
    <source>
        <dbReference type="EMBL" id="KWS02235.1"/>
    </source>
</evidence>
<accession>A0A125U001</accession>
<dbReference type="InterPro" id="IPR025459">
    <property type="entry name" value="DUF4279"/>
</dbReference>
<organism evidence="1 2">
    <name type="scientific">Lysobacter capsici AZ78</name>
    <dbReference type="NCBI Taxonomy" id="1444315"/>
    <lineage>
        <taxon>Bacteria</taxon>
        <taxon>Pseudomonadati</taxon>
        <taxon>Pseudomonadota</taxon>
        <taxon>Gammaproteobacteria</taxon>
        <taxon>Lysobacterales</taxon>
        <taxon>Lysobacteraceae</taxon>
        <taxon>Lysobacter</taxon>
    </lineage>
</organism>